<dbReference type="EMBL" id="CADCXN010000064">
    <property type="protein sequence ID" value="CAA9891158.1"/>
    <property type="molecule type" value="Genomic_DNA"/>
</dbReference>
<evidence type="ECO:0000313" key="1">
    <source>
        <dbReference type="EMBL" id="CAA9891158.1"/>
    </source>
</evidence>
<protein>
    <submittedName>
        <fullName evidence="1">Uncharacterized protein</fullName>
    </submittedName>
</protein>
<comment type="caution">
    <text evidence="1">The sequence shown here is derived from an EMBL/GenBank/DDBJ whole genome shotgun (WGS) entry which is preliminary data.</text>
</comment>
<evidence type="ECO:0000313" key="2">
    <source>
        <dbReference type="Proteomes" id="UP000494216"/>
    </source>
</evidence>
<keyword evidence="2" id="KW-1185">Reference proteome</keyword>
<dbReference type="Proteomes" id="UP000494216">
    <property type="component" value="Unassembled WGS sequence"/>
</dbReference>
<organism evidence="1 2">
    <name type="scientific">Candidatus Methylobacter favarea</name>
    <dbReference type="NCBI Taxonomy" id="2707345"/>
    <lineage>
        <taxon>Bacteria</taxon>
        <taxon>Pseudomonadati</taxon>
        <taxon>Pseudomonadota</taxon>
        <taxon>Gammaproteobacteria</taxon>
        <taxon>Methylococcales</taxon>
        <taxon>Methylococcaceae</taxon>
        <taxon>Methylobacter</taxon>
    </lineage>
</organism>
<accession>A0A8S0X1C6</accession>
<proteinExistence type="predicted"/>
<gene>
    <name evidence="1" type="ORF">METHB2_350037</name>
</gene>
<dbReference type="AlphaFoldDB" id="A0A8S0X1C6"/>
<sequence>MDNLDSKRRFLLASDDESLQSMLDASLEKWRVFLHPLHRAPRSAQKNYKSLFNIFEICLITGA</sequence>
<reference evidence="1 2" key="1">
    <citation type="submission" date="2020-02" db="EMBL/GenBank/DDBJ databases">
        <authorList>
            <person name="Hogendoorn C."/>
        </authorList>
    </citation>
    <scope>NUCLEOTIDE SEQUENCE [LARGE SCALE GENOMIC DNA]</scope>
    <source>
        <strain evidence="1">METHB21</strain>
    </source>
</reference>
<name>A0A8S0X1C6_9GAMM</name>